<name>A0ABX2IIX4_9RHOO</name>
<keyword evidence="3 5" id="KW-0808">Transferase</keyword>
<dbReference type="Proteomes" id="UP000778523">
    <property type="component" value="Unassembled WGS sequence"/>
</dbReference>
<evidence type="ECO:0000256" key="3">
    <source>
        <dbReference type="ARBA" id="ARBA00022679"/>
    </source>
</evidence>
<dbReference type="Pfam" id="PF01888">
    <property type="entry name" value="CbiD"/>
    <property type="match status" value="1"/>
</dbReference>
<dbReference type="NCBIfam" id="TIGR00312">
    <property type="entry name" value="cbiD"/>
    <property type="match status" value="1"/>
</dbReference>
<dbReference type="EMBL" id="JABCSC020000005">
    <property type="protein sequence ID" value="NSL56736.1"/>
    <property type="molecule type" value="Genomic_DNA"/>
</dbReference>
<dbReference type="HAMAP" id="MF_00787">
    <property type="entry name" value="CbiD"/>
    <property type="match status" value="1"/>
</dbReference>
<evidence type="ECO:0000256" key="1">
    <source>
        <dbReference type="ARBA" id="ARBA00022573"/>
    </source>
</evidence>
<keyword evidence="7" id="KW-1185">Reference proteome</keyword>
<dbReference type="EC" id="2.1.1.195" evidence="5"/>
<dbReference type="PANTHER" id="PTHR35863">
    <property type="entry name" value="COBALT-PRECORRIN-5B C(1)-METHYLTRANSFERASE"/>
    <property type="match status" value="1"/>
</dbReference>
<organism evidence="6 7">
    <name type="scientific">Uliginosibacterium aquaticum</name>
    <dbReference type="NCBI Taxonomy" id="2731212"/>
    <lineage>
        <taxon>Bacteria</taxon>
        <taxon>Pseudomonadati</taxon>
        <taxon>Pseudomonadota</taxon>
        <taxon>Betaproteobacteria</taxon>
        <taxon>Rhodocyclales</taxon>
        <taxon>Zoogloeaceae</taxon>
        <taxon>Uliginosibacterium</taxon>
    </lineage>
</organism>
<keyword evidence="2 5" id="KW-0489">Methyltransferase</keyword>
<dbReference type="GO" id="GO:0008168">
    <property type="term" value="F:methyltransferase activity"/>
    <property type="evidence" value="ECO:0007669"/>
    <property type="project" value="UniProtKB-KW"/>
</dbReference>
<dbReference type="InterPro" id="IPR036074">
    <property type="entry name" value="CbiD_sf"/>
</dbReference>
<comment type="function">
    <text evidence="5">Catalyzes the methylation of C-1 in cobalt-precorrin-5B to form cobalt-precorrin-6A.</text>
</comment>
<evidence type="ECO:0000256" key="4">
    <source>
        <dbReference type="ARBA" id="ARBA00022691"/>
    </source>
</evidence>
<reference evidence="6 7" key="1">
    <citation type="submission" date="2020-06" db="EMBL/GenBank/DDBJ databases">
        <title>Draft genome of Uliginosibacterium sp. IMCC34675.</title>
        <authorList>
            <person name="Song J."/>
        </authorList>
    </citation>
    <scope>NUCLEOTIDE SEQUENCE [LARGE SCALE GENOMIC DNA]</scope>
    <source>
        <strain evidence="6 7">IMCC34675</strain>
    </source>
</reference>
<dbReference type="PANTHER" id="PTHR35863:SF1">
    <property type="entry name" value="COBALT-PRECORRIN-5B C(1)-METHYLTRANSFERASE"/>
    <property type="match status" value="1"/>
</dbReference>
<evidence type="ECO:0000313" key="7">
    <source>
        <dbReference type="Proteomes" id="UP000778523"/>
    </source>
</evidence>
<keyword evidence="1 5" id="KW-0169">Cobalamin biosynthesis</keyword>
<dbReference type="SUPFAM" id="SSF111342">
    <property type="entry name" value="CbiD-like"/>
    <property type="match status" value="1"/>
</dbReference>
<evidence type="ECO:0000256" key="5">
    <source>
        <dbReference type="HAMAP-Rule" id="MF_00787"/>
    </source>
</evidence>
<accession>A0ABX2IIX4</accession>
<protein>
    <recommendedName>
        <fullName evidence="5">Cobalt-precorrin-5B C(1)-methyltransferase</fullName>
        <ecNumber evidence="5">2.1.1.195</ecNumber>
    </recommendedName>
    <alternativeName>
        <fullName evidence="5">Cobalt-precorrin-6A synthase</fullName>
    </alternativeName>
</protein>
<comment type="pathway">
    <text evidence="5">Cofactor biosynthesis; adenosylcobalamin biosynthesis; cob(II)yrinate a,c-diamide from sirohydrochlorin (anaerobic route): step 6/10.</text>
</comment>
<proteinExistence type="inferred from homology"/>
<evidence type="ECO:0000313" key="6">
    <source>
        <dbReference type="EMBL" id="NSL56736.1"/>
    </source>
</evidence>
<dbReference type="Gene3D" id="3.30.2110.10">
    <property type="entry name" value="CbiD-like"/>
    <property type="match status" value="1"/>
</dbReference>
<comment type="similarity">
    <text evidence="5">Belongs to the CbiD family.</text>
</comment>
<gene>
    <name evidence="5" type="primary">cbiD</name>
    <name evidence="6" type="ORF">HJ583_017015</name>
</gene>
<evidence type="ECO:0000256" key="2">
    <source>
        <dbReference type="ARBA" id="ARBA00022603"/>
    </source>
</evidence>
<keyword evidence="4 5" id="KW-0949">S-adenosyl-L-methionine</keyword>
<dbReference type="InterPro" id="IPR002748">
    <property type="entry name" value="CbiD"/>
</dbReference>
<dbReference type="RefSeq" id="WP_170023042.1">
    <property type="nucleotide sequence ID" value="NZ_JABCSC020000005.1"/>
</dbReference>
<dbReference type="NCBIfam" id="NF000849">
    <property type="entry name" value="PRK00075.1-1"/>
    <property type="match status" value="1"/>
</dbReference>
<dbReference type="GO" id="GO:0032259">
    <property type="term" value="P:methylation"/>
    <property type="evidence" value="ECO:0007669"/>
    <property type="project" value="UniProtKB-KW"/>
</dbReference>
<dbReference type="PIRSF" id="PIRSF026782">
    <property type="entry name" value="CbiD"/>
    <property type="match status" value="1"/>
</dbReference>
<comment type="caution">
    <text evidence="6">The sequence shown here is derived from an EMBL/GenBank/DDBJ whole genome shotgun (WGS) entry which is preliminary data.</text>
</comment>
<sequence>MSEATGASPKPRGTRTGFTTGACSAAAARAAVHGLMLGVIPARIESQLPNAQRVEFAVCEPYCQPPGEDGRVMLARAVVVKFAGDDPDCTDGARLTAELQRLPGRAGWIEITGGAGVGVVSLPGLGLPVGEAAINPKPRANIEANLREVAGSLLAQDGLRVIISVPGGEEMARKTHNARLGILGGISILGTTGIVKPYSTAAWRASVVQGVQLAASLGQRNARSIVVLTTGGRTEQFAMREYADLAPGAFVQMGDFLRYALDEAAVRGIRQVVIAAMVGKLTKIAQGETITHANRAEVDTRLLAGLAAGIGASAEDCAEIEANPTARFAAERMAERGLHLAFHQALAERTVHTLCDPQVGRYAGRFSLQVLVCDFDGQKICAARSAAADPQLANLPLQPVAADDEEQD</sequence>
<comment type="catalytic activity">
    <reaction evidence="5">
        <text>Co-precorrin-5B + S-adenosyl-L-methionine = Co-precorrin-6A + S-adenosyl-L-homocysteine</text>
        <dbReference type="Rhea" id="RHEA:26285"/>
        <dbReference type="ChEBI" id="CHEBI:57856"/>
        <dbReference type="ChEBI" id="CHEBI:59789"/>
        <dbReference type="ChEBI" id="CHEBI:60063"/>
        <dbReference type="ChEBI" id="CHEBI:60064"/>
        <dbReference type="EC" id="2.1.1.195"/>
    </reaction>
</comment>